<dbReference type="AlphaFoldDB" id="A0A6A3XEB9"/>
<proteinExistence type="predicted"/>
<dbReference type="OrthoDB" id="167050at2759"/>
<gene>
    <name evidence="1" type="ORF">PF005_g15294</name>
</gene>
<evidence type="ECO:0000313" key="1">
    <source>
        <dbReference type="EMBL" id="KAE9200550.1"/>
    </source>
</evidence>
<protein>
    <submittedName>
        <fullName evidence="1">Uncharacterized protein</fullName>
    </submittedName>
</protein>
<accession>A0A6A3XEB9</accession>
<comment type="caution">
    <text evidence="1">The sequence shown here is derived from an EMBL/GenBank/DDBJ whole genome shotgun (WGS) entry which is preliminary data.</text>
</comment>
<evidence type="ECO:0000313" key="2">
    <source>
        <dbReference type="Proteomes" id="UP000433483"/>
    </source>
</evidence>
<name>A0A6A3XEB9_9STRA</name>
<reference evidence="1 2" key="1">
    <citation type="submission" date="2018-08" db="EMBL/GenBank/DDBJ databases">
        <title>Genomic investigation of the strawberry pathogen Phytophthora fragariae indicates pathogenicity is determined by transcriptional variation in three key races.</title>
        <authorList>
            <person name="Adams T.M."/>
            <person name="Armitage A.D."/>
            <person name="Sobczyk M.K."/>
            <person name="Bates H.J."/>
            <person name="Dunwell J.M."/>
            <person name="Nellist C.F."/>
            <person name="Harrison R.J."/>
        </authorList>
    </citation>
    <scope>NUCLEOTIDE SEQUENCE [LARGE SCALE GENOMIC DNA]</scope>
    <source>
        <strain evidence="1 2">NOV-27</strain>
    </source>
</reference>
<sequence>RTLGFSSLRQLPFVLENQVGIIQGKLLIHLIYIMQISLVHIGADFSFKFAWLHASHPSK</sequence>
<organism evidence="1 2">
    <name type="scientific">Phytophthora fragariae</name>
    <dbReference type="NCBI Taxonomy" id="53985"/>
    <lineage>
        <taxon>Eukaryota</taxon>
        <taxon>Sar</taxon>
        <taxon>Stramenopiles</taxon>
        <taxon>Oomycota</taxon>
        <taxon>Peronosporomycetes</taxon>
        <taxon>Peronosporales</taxon>
        <taxon>Peronosporaceae</taxon>
        <taxon>Phytophthora</taxon>
    </lineage>
</organism>
<dbReference type="Proteomes" id="UP000433483">
    <property type="component" value="Unassembled WGS sequence"/>
</dbReference>
<feature type="non-terminal residue" evidence="1">
    <location>
        <position position="1"/>
    </location>
</feature>
<keyword evidence="2" id="KW-1185">Reference proteome</keyword>
<dbReference type="EMBL" id="QXGB01000944">
    <property type="protein sequence ID" value="KAE9200550.1"/>
    <property type="molecule type" value="Genomic_DNA"/>
</dbReference>